<sequence>MAGSASSTGMNAGCASGPHRPSGTAAERALMQESQVSGATQPCSEHVQDRLIHQLSPEDHAQQILDQVNAIDDILQPQANINGGN</sequence>
<keyword evidence="2" id="KW-1185">Reference proteome</keyword>
<dbReference type="Proteomes" id="UP001153332">
    <property type="component" value="Unassembled WGS sequence"/>
</dbReference>
<evidence type="ECO:0000313" key="1">
    <source>
        <dbReference type="EMBL" id="KAJ8127234.1"/>
    </source>
</evidence>
<protein>
    <submittedName>
        <fullName evidence="1">Uncharacterized protein</fullName>
    </submittedName>
</protein>
<organism evidence="1 2">
    <name type="scientific">Lasiodiplodia mahajangana</name>
    <dbReference type="NCBI Taxonomy" id="1108764"/>
    <lineage>
        <taxon>Eukaryota</taxon>
        <taxon>Fungi</taxon>
        <taxon>Dikarya</taxon>
        <taxon>Ascomycota</taxon>
        <taxon>Pezizomycotina</taxon>
        <taxon>Dothideomycetes</taxon>
        <taxon>Dothideomycetes incertae sedis</taxon>
        <taxon>Botryosphaeriales</taxon>
        <taxon>Botryosphaeriaceae</taxon>
        <taxon>Lasiodiplodia</taxon>
    </lineage>
</organism>
<dbReference type="EMBL" id="JAPUUL010001504">
    <property type="protein sequence ID" value="KAJ8127234.1"/>
    <property type="molecule type" value="Genomic_DNA"/>
</dbReference>
<accession>A0ACC2JIC5</accession>
<proteinExistence type="predicted"/>
<name>A0ACC2JIC5_9PEZI</name>
<evidence type="ECO:0000313" key="2">
    <source>
        <dbReference type="Proteomes" id="UP001153332"/>
    </source>
</evidence>
<reference evidence="1" key="1">
    <citation type="submission" date="2022-12" db="EMBL/GenBank/DDBJ databases">
        <title>Genome Sequence of Lasiodiplodia mahajangana.</title>
        <authorList>
            <person name="Buettner E."/>
        </authorList>
    </citation>
    <scope>NUCLEOTIDE SEQUENCE</scope>
    <source>
        <strain evidence="1">VT137</strain>
    </source>
</reference>
<gene>
    <name evidence="1" type="ORF">O1611_g6402</name>
</gene>
<comment type="caution">
    <text evidence="1">The sequence shown here is derived from an EMBL/GenBank/DDBJ whole genome shotgun (WGS) entry which is preliminary data.</text>
</comment>